<feature type="transmembrane region" description="Helical" evidence="1">
    <location>
        <begin position="51"/>
        <end position="70"/>
    </location>
</feature>
<dbReference type="AlphaFoldDB" id="A0A409VDU0"/>
<dbReference type="EMBL" id="NHTK01006087">
    <property type="protein sequence ID" value="PPQ64355.1"/>
    <property type="molecule type" value="Genomic_DNA"/>
</dbReference>
<sequence length="182" mass="20395">MPPLPLRNLVWATGPTTQRLCLPLEGLEHVCITVPTVEGVKLALVRLHREILVQHPYISAACLLFVAFFPASPFYLIYYTLYAIPREIILAFLACLGFERRGVRAGSAAAWYQSHYHGPYTPSNGFFAHSQSYGAVARARPYRVDSDQDEDGSILLKWFWRLVGWSCAYAAIVILLKYGGSS</sequence>
<evidence type="ECO:0000256" key="1">
    <source>
        <dbReference type="SAM" id="Phobius"/>
    </source>
</evidence>
<gene>
    <name evidence="2" type="ORF">CVT24_008424</name>
</gene>
<dbReference type="Gene3D" id="6.10.110.10">
    <property type="match status" value="1"/>
</dbReference>
<reference evidence="2 3" key="1">
    <citation type="journal article" date="2018" name="Evol. Lett.">
        <title>Horizontal gene cluster transfer increased hallucinogenic mushroom diversity.</title>
        <authorList>
            <person name="Reynolds H.T."/>
            <person name="Vijayakumar V."/>
            <person name="Gluck-Thaler E."/>
            <person name="Korotkin H.B."/>
            <person name="Matheny P.B."/>
            <person name="Slot J.C."/>
        </authorList>
    </citation>
    <scope>NUCLEOTIDE SEQUENCE [LARGE SCALE GENOMIC DNA]</scope>
    <source>
        <strain evidence="2 3">2629</strain>
    </source>
</reference>
<evidence type="ECO:0000313" key="3">
    <source>
        <dbReference type="Proteomes" id="UP000284842"/>
    </source>
</evidence>
<comment type="caution">
    <text evidence="2">The sequence shown here is derived from an EMBL/GenBank/DDBJ whole genome shotgun (WGS) entry which is preliminary data.</text>
</comment>
<dbReference type="InterPro" id="IPR038213">
    <property type="entry name" value="IFI6/IFI27-like_sf"/>
</dbReference>
<feature type="transmembrane region" description="Helical" evidence="1">
    <location>
        <begin position="158"/>
        <end position="179"/>
    </location>
</feature>
<keyword evidence="1" id="KW-1133">Transmembrane helix</keyword>
<keyword evidence="1" id="KW-0812">Transmembrane</keyword>
<dbReference type="InParanoid" id="A0A409VDU0"/>
<keyword evidence="1" id="KW-0472">Membrane</keyword>
<evidence type="ECO:0000313" key="2">
    <source>
        <dbReference type="EMBL" id="PPQ64355.1"/>
    </source>
</evidence>
<organism evidence="2 3">
    <name type="scientific">Panaeolus cyanescens</name>
    <dbReference type="NCBI Taxonomy" id="181874"/>
    <lineage>
        <taxon>Eukaryota</taxon>
        <taxon>Fungi</taxon>
        <taxon>Dikarya</taxon>
        <taxon>Basidiomycota</taxon>
        <taxon>Agaricomycotina</taxon>
        <taxon>Agaricomycetes</taxon>
        <taxon>Agaricomycetidae</taxon>
        <taxon>Agaricales</taxon>
        <taxon>Agaricineae</taxon>
        <taxon>Galeropsidaceae</taxon>
        <taxon>Panaeolus</taxon>
    </lineage>
</organism>
<dbReference type="OrthoDB" id="440424at2759"/>
<protein>
    <submittedName>
        <fullName evidence="2">Uncharacterized protein</fullName>
    </submittedName>
</protein>
<accession>A0A409VDU0</accession>
<keyword evidence="3" id="KW-1185">Reference proteome</keyword>
<proteinExistence type="predicted"/>
<name>A0A409VDU0_9AGAR</name>
<dbReference type="Proteomes" id="UP000284842">
    <property type="component" value="Unassembled WGS sequence"/>
</dbReference>